<evidence type="ECO:0000256" key="1">
    <source>
        <dbReference type="ARBA" id="ARBA00004141"/>
    </source>
</evidence>
<protein>
    <recommendedName>
        <fullName evidence="8">Amino acid permease</fullName>
    </recommendedName>
</protein>
<evidence type="ECO:0000256" key="2">
    <source>
        <dbReference type="ARBA" id="ARBA00022692"/>
    </source>
</evidence>
<dbReference type="Pfam" id="PF13520">
    <property type="entry name" value="AA_permease_2"/>
    <property type="match status" value="1"/>
</dbReference>
<feature type="transmembrane region" description="Helical" evidence="5">
    <location>
        <begin position="34"/>
        <end position="52"/>
    </location>
</feature>
<evidence type="ECO:0008006" key="8">
    <source>
        <dbReference type="Google" id="ProtNLM"/>
    </source>
</evidence>
<comment type="subcellular location">
    <subcellularLocation>
        <location evidence="1">Membrane</location>
        <topology evidence="1">Multi-pass membrane protein</topology>
    </subcellularLocation>
</comment>
<feature type="transmembrane region" description="Helical" evidence="5">
    <location>
        <begin position="220"/>
        <end position="240"/>
    </location>
</feature>
<dbReference type="AlphaFoldDB" id="A0A673VJL6"/>
<evidence type="ECO:0000313" key="7">
    <source>
        <dbReference type="Proteomes" id="UP000472268"/>
    </source>
</evidence>
<feature type="transmembrane region" description="Helical" evidence="5">
    <location>
        <begin position="183"/>
        <end position="200"/>
    </location>
</feature>
<feature type="transmembrane region" description="Helical" evidence="5">
    <location>
        <begin position="98"/>
        <end position="122"/>
    </location>
</feature>
<keyword evidence="7" id="KW-1185">Reference proteome</keyword>
<reference evidence="6 7" key="1">
    <citation type="submission" date="2019-05" db="EMBL/GenBank/DDBJ databases">
        <title>A Chromosome-scale Meerkat (S. suricatta) Genome Assembly.</title>
        <authorList>
            <person name="Dudchenko O."/>
            <person name="Lieberman Aiden E."/>
            <person name="Tung J."/>
            <person name="Barreiro L.B."/>
            <person name="Clutton-Brock T.H."/>
        </authorList>
    </citation>
    <scope>NUCLEOTIDE SEQUENCE [LARGE SCALE GENOMIC DNA]</scope>
</reference>
<feature type="transmembrane region" description="Helical" evidence="5">
    <location>
        <begin position="352"/>
        <end position="371"/>
    </location>
</feature>
<accession>A0A673VJL6</accession>
<reference evidence="6" key="2">
    <citation type="submission" date="2025-08" db="UniProtKB">
        <authorList>
            <consortium name="Ensembl"/>
        </authorList>
    </citation>
    <scope>IDENTIFICATION</scope>
</reference>
<dbReference type="Gene3D" id="1.20.1740.10">
    <property type="entry name" value="Amino acid/polyamine transporter I"/>
    <property type="match status" value="1"/>
</dbReference>
<dbReference type="Proteomes" id="UP000472268">
    <property type="component" value="Chromosome 10"/>
</dbReference>
<keyword evidence="3 5" id="KW-1133">Transmembrane helix</keyword>
<name>A0A673VJL6_SURSU</name>
<organism evidence="6 7">
    <name type="scientific">Suricata suricatta</name>
    <name type="common">Meerkat</name>
    <dbReference type="NCBI Taxonomy" id="37032"/>
    <lineage>
        <taxon>Eukaryota</taxon>
        <taxon>Metazoa</taxon>
        <taxon>Chordata</taxon>
        <taxon>Craniata</taxon>
        <taxon>Vertebrata</taxon>
        <taxon>Euteleostomi</taxon>
        <taxon>Mammalia</taxon>
        <taxon>Eutheria</taxon>
        <taxon>Laurasiatheria</taxon>
        <taxon>Carnivora</taxon>
        <taxon>Feliformia</taxon>
        <taxon>Herpestidae</taxon>
        <taxon>Suricata</taxon>
    </lineage>
</organism>
<dbReference type="Ensembl" id="ENSSSUT00005038716.1">
    <property type="protein sequence ID" value="ENSSSUP00005033967.1"/>
    <property type="gene ID" value="ENSSSUG00005021841.1"/>
</dbReference>
<evidence type="ECO:0000256" key="3">
    <source>
        <dbReference type="ARBA" id="ARBA00022989"/>
    </source>
</evidence>
<keyword evidence="4 5" id="KW-0472">Membrane</keyword>
<sequence>MALCRFGRKLVRRYKLEHLVVEDDLHRRLNTLDLVALGVSSTVGAVIYFIAGDVARDKAGPSIVICFLVARLCYAEFGARVPYSGSAYIYSYVTTGELWAFITGWNLVFSYVAGTAIVVFAWSLALDNLFGNQISQILSESILLHVPQDLAKYLVFFVVALVLLLIGLLTLRARESGLYTKGVTLVSLLVLSFVIISGFIEGDLLGPLGTGGFVPFGFEGILRGAATCLYAFIGFDNIVTRAEEAQNPQRSIPMGIVISLFISSLMYFGVSSVLTLMVPYYKLQPGSTLPEAFLHIGWAPAYYVVAFGFFCSLSASLLVYMFPIRQLIYMMAKDGLLFPVLARVHTGAYTQIVATVIFGIIAAIMAFFYGLTDILDLMSIGTWLHPFLIKTLEKVGIEETYLNIIKVVYGKPTANIILNGEKLRAFPLRSGT</sequence>
<evidence type="ECO:0000313" key="6">
    <source>
        <dbReference type="Ensembl" id="ENSSSUP00005033967.1"/>
    </source>
</evidence>
<evidence type="ECO:0000256" key="4">
    <source>
        <dbReference type="ARBA" id="ARBA00023136"/>
    </source>
</evidence>
<dbReference type="PANTHER" id="PTHR43243">
    <property type="entry name" value="INNER MEMBRANE TRANSPORTER YGJI-RELATED"/>
    <property type="match status" value="1"/>
</dbReference>
<dbReference type="PIRSF" id="PIRSF006060">
    <property type="entry name" value="AA_transporter"/>
    <property type="match status" value="1"/>
</dbReference>
<dbReference type="GO" id="GO:0005886">
    <property type="term" value="C:plasma membrane"/>
    <property type="evidence" value="ECO:0007669"/>
    <property type="project" value="TreeGrafter"/>
</dbReference>
<proteinExistence type="predicted"/>
<dbReference type="InterPro" id="IPR002293">
    <property type="entry name" value="AA/rel_permease1"/>
</dbReference>
<feature type="transmembrane region" description="Helical" evidence="5">
    <location>
        <begin position="153"/>
        <end position="171"/>
    </location>
</feature>
<keyword evidence="2 5" id="KW-0812">Transmembrane</keyword>
<dbReference type="PANTHER" id="PTHR43243:SF12">
    <property type="entry name" value="CATIONIC AMINO ACID TRANSPORTER C-TERMINAL DOMAIN-CONTAINING PROTEIN"/>
    <property type="match status" value="1"/>
</dbReference>
<feature type="transmembrane region" description="Helical" evidence="5">
    <location>
        <begin position="58"/>
        <end position="77"/>
    </location>
</feature>
<evidence type="ECO:0000256" key="5">
    <source>
        <dbReference type="SAM" id="Phobius"/>
    </source>
</evidence>
<feature type="transmembrane region" description="Helical" evidence="5">
    <location>
        <begin position="301"/>
        <end position="320"/>
    </location>
</feature>
<dbReference type="GO" id="GO:0015171">
    <property type="term" value="F:amino acid transmembrane transporter activity"/>
    <property type="evidence" value="ECO:0007669"/>
    <property type="project" value="TreeGrafter"/>
</dbReference>
<feature type="transmembrane region" description="Helical" evidence="5">
    <location>
        <begin position="252"/>
        <end position="281"/>
    </location>
</feature>
<dbReference type="OMA" id="ELWYICI"/>
<reference evidence="6" key="3">
    <citation type="submission" date="2025-09" db="UniProtKB">
        <authorList>
            <consortium name="Ensembl"/>
        </authorList>
    </citation>
    <scope>IDENTIFICATION</scope>
</reference>